<dbReference type="PANTHER" id="PTHR33969:SF2">
    <property type="entry name" value="SEGREGATION AND CONDENSATION PROTEIN A"/>
    <property type="match status" value="1"/>
</dbReference>
<gene>
    <name evidence="2" type="ORF">DI586_06735</name>
</gene>
<sequence>MTEEVFVEDERKIASEAEQPDDALVLHLNSYEGPIDVLLQLARDQKVDLTQISILQLARQYLAFIDRAQELSLDVAAEYLVMAAWLAYLKSRLLLPREKEEDDEPSAEMMAEALAFQLQRLEAIQAGAQKMARQMREYLTVYGRGHKEAFKAPEPDKYTVDLYQLLKAYGDITQRKTSTQYKPVSYPVMTMEEALSRMTVMLGRLPKQGTTSVWTTLNSFMPENIKEVLLHKSSMASLFTASLELAKQGKLEIRQEENFKPIYLRVVEREPYVPEETPQAEVQSA</sequence>
<dbReference type="Proteomes" id="UP000249739">
    <property type="component" value="Unassembled WGS sequence"/>
</dbReference>
<dbReference type="EMBL" id="QFOT01000067">
    <property type="protein sequence ID" value="PZP55479.1"/>
    <property type="molecule type" value="Genomic_DNA"/>
</dbReference>
<evidence type="ECO:0000256" key="1">
    <source>
        <dbReference type="ARBA" id="ARBA00044777"/>
    </source>
</evidence>
<evidence type="ECO:0000313" key="2">
    <source>
        <dbReference type="EMBL" id="PZP55479.1"/>
    </source>
</evidence>
<protein>
    <recommendedName>
        <fullName evidence="1">Segregation and condensation protein A</fullName>
    </recommendedName>
</protein>
<name>A0A2W5HNX4_9BACT</name>
<dbReference type="PANTHER" id="PTHR33969">
    <property type="entry name" value="SEGREGATION AND CONDENSATION PROTEIN A"/>
    <property type="match status" value="1"/>
</dbReference>
<proteinExistence type="predicted"/>
<evidence type="ECO:0000313" key="3">
    <source>
        <dbReference type="Proteomes" id="UP000249739"/>
    </source>
</evidence>
<reference evidence="2 3" key="1">
    <citation type="submission" date="2017-08" db="EMBL/GenBank/DDBJ databases">
        <title>Infants hospitalized years apart are colonized by the same room-sourced microbial strains.</title>
        <authorList>
            <person name="Brooks B."/>
            <person name="Olm M.R."/>
            <person name="Firek B.A."/>
            <person name="Baker R."/>
            <person name="Thomas B.C."/>
            <person name="Morowitz M.J."/>
            <person name="Banfield J.F."/>
        </authorList>
    </citation>
    <scope>NUCLEOTIDE SEQUENCE [LARGE SCALE GENOMIC DNA]</scope>
    <source>
        <strain evidence="2">S2_006_000_R2_64</strain>
    </source>
</reference>
<dbReference type="Gene3D" id="6.10.250.2410">
    <property type="match status" value="1"/>
</dbReference>
<accession>A0A2W5HNX4</accession>
<dbReference type="Pfam" id="PF02616">
    <property type="entry name" value="SMC_ScpA"/>
    <property type="match status" value="1"/>
</dbReference>
<dbReference type="AlphaFoldDB" id="A0A2W5HNX4"/>
<comment type="caution">
    <text evidence="2">The sequence shown here is derived from an EMBL/GenBank/DDBJ whole genome shotgun (WGS) entry which is preliminary data.</text>
</comment>
<dbReference type="InterPro" id="IPR003768">
    <property type="entry name" value="ScpA"/>
</dbReference>
<organism evidence="2 3">
    <name type="scientific">Micavibrio aeruginosavorus</name>
    <dbReference type="NCBI Taxonomy" id="349221"/>
    <lineage>
        <taxon>Bacteria</taxon>
        <taxon>Pseudomonadati</taxon>
        <taxon>Bdellovibrionota</taxon>
        <taxon>Bdellovibrionia</taxon>
        <taxon>Bdellovibrionales</taxon>
        <taxon>Pseudobdellovibrionaceae</taxon>
        <taxon>Micavibrio</taxon>
    </lineage>
</organism>